<feature type="non-terminal residue" evidence="1">
    <location>
        <position position="1"/>
    </location>
</feature>
<organism evidence="1">
    <name type="scientific">Solanum chacoense</name>
    <name type="common">Chaco potato</name>
    <dbReference type="NCBI Taxonomy" id="4108"/>
    <lineage>
        <taxon>Eukaryota</taxon>
        <taxon>Viridiplantae</taxon>
        <taxon>Streptophyta</taxon>
        <taxon>Embryophyta</taxon>
        <taxon>Tracheophyta</taxon>
        <taxon>Spermatophyta</taxon>
        <taxon>Magnoliopsida</taxon>
        <taxon>eudicotyledons</taxon>
        <taxon>Gunneridae</taxon>
        <taxon>Pentapetalae</taxon>
        <taxon>asterids</taxon>
        <taxon>lamiids</taxon>
        <taxon>Solanales</taxon>
        <taxon>Solanaceae</taxon>
        <taxon>Solanoideae</taxon>
        <taxon>Solaneae</taxon>
        <taxon>Solanum</taxon>
    </lineage>
</organism>
<dbReference type="EMBL" id="GEDG01040798">
    <property type="protein sequence ID" value="JAP06603.1"/>
    <property type="molecule type" value="Transcribed_RNA"/>
</dbReference>
<accession>A0A0V0GH34</accession>
<dbReference type="AlphaFoldDB" id="A0A0V0GH34"/>
<reference evidence="1" key="1">
    <citation type="submission" date="2015-12" db="EMBL/GenBank/DDBJ databases">
        <title>Gene expression during late stages of embryo sac development: a critical building block for successful pollen-pistil interactions.</title>
        <authorList>
            <person name="Liu Y."/>
            <person name="Joly V."/>
            <person name="Sabar M."/>
            <person name="Matton D.P."/>
        </authorList>
    </citation>
    <scope>NUCLEOTIDE SEQUENCE</scope>
</reference>
<sequence length="68" mass="7616">VQSRSSSLSISTILKEALRCAREILSRDSSGECKTLLGLQDYICTPKDQSDQSTALEVEYVKQYFLLV</sequence>
<evidence type="ECO:0000313" key="1">
    <source>
        <dbReference type="EMBL" id="JAP06603.1"/>
    </source>
</evidence>
<proteinExistence type="predicted"/>
<name>A0A0V0GH34_SOLCH</name>
<protein>
    <submittedName>
        <fullName evidence="1">Putative ovule protein</fullName>
    </submittedName>
</protein>